<dbReference type="PANTHER" id="PTHR46077">
    <property type="entry name" value="E3 UBIQUITIN-PROTEIN LIGASE TOPORS"/>
    <property type="match status" value="1"/>
</dbReference>
<evidence type="ECO:0000313" key="5">
    <source>
        <dbReference type="Proteomes" id="UP000027581"/>
    </source>
</evidence>
<dbReference type="VEuPathDB" id="PlasmoDB:PRG01_1035700"/>
<gene>
    <name evidence="4" type="ORF">PRCDC_1036500</name>
</gene>
<comment type="catalytic activity">
    <reaction evidence="1">
        <text>S-ubiquitinyl-[E2 ubiquitin-conjugating enzyme]-L-cysteine + [acceptor protein]-L-lysine = [E2 ubiquitin-conjugating enzyme]-L-cysteine + N(6)-ubiquitinyl-[acceptor protein]-L-lysine.</text>
        <dbReference type="EC" id="2.3.2.27"/>
    </reaction>
</comment>
<keyword evidence="3" id="KW-0808">Transferase</keyword>
<evidence type="ECO:0000256" key="3">
    <source>
        <dbReference type="ARBA" id="ARBA00022679"/>
    </source>
</evidence>
<protein>
    <recommendedName>
        <fullName evidence="2">RING-type E3 ubiquitin transferase</fullName>
        <ecNumber evidence="2">2.3.2.27</ecNumber>
    </recommendedName>
</protein>
<reference evidence="4" key="2">
    <citation type="submission" date="2014-05" db="EMBL/GenBank/DDBJ databases">
        <title>The genome sequences of chimpanzee malaria parasites reveal the path to human adaptation.</title>
        <authorList>
            <person name="Otto T.D."/>
            <person name="Rayner J.C."/>
            <person name="Boehme U."/>
            <person name="Pain A."/>
            <person name="Spottiswoode N."/>
            <person name="Sanders M."/>
            <person name="Quail M."/>
            <person name="Ollomo B."/>
            <person name="Renaud F."/>
            <person name="Thomas A.W."/>
            <person name="Prugnolle F."/>
            <person name="Conway D.J."/>
            <person name="Newbold C."/>
            <person name="Berriman M."/>
        </authorList>
    </citation>
    <scope>NUCLEOTIDE SEQUENCE [LARGE SCALE GENOMIC DNA]</scope>
    <source>
        <strain evidence="4">CDC</strain>
    </source>
</reference>
<dbReference type="EC" id="2.3.2.27" evidence="2"/>
<name>A0A060RYX1_PLARE</name>
<dbReference type="PANTHER" id="PTHR46077:SF6">
    <property type="entry name" value="HEPTATRICOPEPTIDE REPEAT-CONTAINING PROTEIN"/>
    <property type="match status" value="1"/>
</dbReference>
<organism evidence="4 5">
    <name type="scientific">Plasmodium reichenowi</name>
    <dbReference type="NCBI Taxonomy" id="5854"/>
    <lineage>
        <taxon>Eukaryota</taxon>
        <taxon>Sar</taxon>
        <taxon>Alveolata</taxon>
        <taxon>Apicomplexa</taxon>
        <taxon>Aconoidasida</taxon>
        <taxon>Haemosporida</taxon>
        <taxon>Plasmodiidae</taxon>
        <taxon>Plasmodium</taxon>
        <taxon>Plasmodium (Laverania)</taxon>
    </lineage>
</organism>
<reference evidence="4" key="1">
    <citation type="submission" date="2014-01" db="EMBL/GenBank/DDBJ databases">
        <authorList>
            <person name="Aslett M."/>
        </authorList>
    </citation>
    <scope>NUCLEOTIDE SEQUENCE</scope>
    <source>
        <strain evidence="4">CDC</strain>
    </source>
</reference>
<keyword evidence="5" id="KW-1185">Reference proteome</keyword>
<sequence>MKNYLQKCKVINKITKKPLDIFFKKFISKPQIKHAIFFSTIKNESLHVKKNNDTYDNNIFKWGEEENSKNYINDKNLINDKNHMNDKNHKNHIKDKNGSLINNIKIYKQSELVRRIRKYCRKDDLCNIYRFADEFLDLLNKQEIAHNDFIIIIHLLSKKQFLEKDFWRNITNLNNINFIFHMNIKQIILFIYSIVNSFKYIHPQFLNIFTNNLNSVLENQKRFLLIYRKKNKIEIPKKKIQAEIQTNKQMHIIENKAKEHINLINNDYNEYKKDQMNNLLCNKNLNKQENKFPIYNNKINHLNLLDITLLCYSYSKLNDLHNLEHLNELKNNIYKLFVYFLFFYKNDFNHLILFLYSYVKLNGCIKKSILIKLKKNILLLTNNANLKFMFPSLYALNICSLNMLMNILHKSQFKDEHFFEEIILSVVINLNVSQPKRKKIKSNILNGNYDNSDNISIDNLINSYGYEIQTFNNTDMYNIEDYKEGKYIYSNNEIYNYNNNNNNNNNNNIYNNYNNNIYNNNNNIYNNNNNFYNNNNYCSYNFITYFKTISSLVKHFVKNKNSYFYPEHNQLVQLKKKDFCFLLYNVNKLNVKNYYNIYDYLKKEAYKQINILDIYNSCIVLNSLINLNILDDKIFNKLFTHLKILFDKNIYKEKDIIDIFVSLITYSKINYNISNEINLFLIHIYNKIEYKLKKYNFKNLLLIFFYSSYINIHFNNSILQDLCIDVLNNFEKIDIKYILIFLYLLKYKNYQMNNFFIDSLIQKVLYKLKGEKKYLNILYTYIFQIITVHSFQSLYNEKIQNMLIQMLIKNKQNFNLKEKIIISLHIYVNPILILNQSCLSFCAETFQNLLDYVYITKTKKYKIYNKMCTKGKNKENKIYHHYLIKTNHFKKNINVLTNDTKNIYINDQRFYQFFLFFFNNNNVQNTHSNCNIDFNIDHINIKELHFFFFYLLVIDIIHRKNNLKHTKKTFHMLYRNMKKYSLLKEKKYIYINNQFYLYLCKYYQLNISFQNIYIKLNNDSFKYFLRNNNKKLFYHNKTLITYLDLNNKMKKHIPNLNLNNYSNKTHKQYNNNNNNNNIILKKEKINIYKEDIIKYFPHFEETLFNTISIYYEDLFLYMLSQNKISEENIKKIFYQSSIYYNKHNHSSSIHDNGNIIIKMKKDIFINFFYIPYVFKPLKLTI</sequence>
<dbReference type="EMBL" id="HG810771">
    <property type="protein sequence ID" value="CDO64802.1"/>
    <property type="molecule type" value="Genomic_DNA"/>
</dbReference>
<proteinExistence type="predicted"/>
<evidence type="ECO:0000313" key="4">
    <source>
        <dbReference type="EMBL" id="CDO64802.1"/>
    </source>
</evidence>
<dbReference type="AlphaFoldDB" id="A0A060RYX1"/>
<accession>A0A060RYX1</accession>
<dbReference type="Proteomes" id="UP000027581">
    <property type="component" value="Unassembled WGS sequence"/>
</dbReference>
<dbReference type="PhylomeDB" id="A0A060RYX1"/>
<evidence type="ECO:0000256" key="1">
    <source>
        <dbReference type="ARBA" id="ARBA00000900"/>
    </source>
</evidence>
<dbReference type="GO" id="GO:0061630">
    <property type="term" value="F:ubiquitin protein ligase activity"/>
    <property type="evidence" value="ECO:0007669"/>
    <property type="project" value="UniProtKB-EC"/>
</dbReference>
<evidence type="ECO:0000256" key="2">
    <source>
        <dbReference type="ARBA" id="ARBA00012483"/>
    </source>
</evidence>
<dbReference type="VEuPathDB" id="PlasmoDB:PRCDC_1036500"/>